<sequence length="111" mass="13280">MPSVEQPNYLKKSIRIFRFYGITFLFSIFTMSFLRSVNENFKIVYEALLALPFFIMLVLAPLGLYYSWKSHKAKEEPRKKRTMFFMGHLFFCILIVLFFMVIVKDLASLNW</sequence>
<feature type="transmembrane region" description="Helical" evidence="1">
    <location>
        <begin position="16"/>
        <end position="37"/>
    </location>
</feature>
<keyword evidence="1" id="KW-0472">Membrane</keyword>
<evidence type="ECO:0000313" key="2">
    <source>
        <dbReference type="EMBL" id="VTR51494.1"/>
    </source>
</evidence>
<keyword evidence="1" id="KW-0812">Transmembrane</keyword>
<proteinExistence type="predicted"/>
<evidence type="ECO:0000256" key="1">
    <source>
        <dbReference type="SAM" id="Phobius"/>
    </source>
</evidence>
<organism evidence="2 3">
    <name type="scientific">Sphingobacterium thalpophilum</name>
    <dbReference type="NCBI Taxonomy" id="259"/>
    <lineage>
        <taxon>Bacteria</taxon>
        <taxon>Pseudomonadati</taxon>
        <taxon>Bacteroidota</taxon>
        <taxon>Sphingobacteriia</taxon>
        <taxon>Sphingobacteriales</taxon>
        <taxon>Sphingobacteriaceae</taxon>
        <taxon>Sphingobacterium</taxon>
    </lineage>
</organism>
<gene>
    <name evidence="2" type="ORF">NCTC11429_04361</name>
</gene>
<protein>
    <submittedName>
        <fullName evidence="2">Uncharacterized protein</fullName>
    </submittedName>
</protein>
<feature type="transmembrane region" description="Helical" evidence="1">
    <location>
        <begin position="43"/>
        <end position="64"/>
    </location>
</feature>
<dbReference type="KEGG" id="stha:NCTC11429_04361"/>
<reference evidence="2 3" key="1">
    <citation type="submission" date="2019-05" db="EMBL/GenBank/DDBJ databases">
        <authorList>
            <consortium name="Pathogen Informatics"/>
        </authorList>
    </citation>
    <scope>NUCLEOTIDE SEQUENCE [LARGE SCALE GENOMIC DNA]</scope>
    <source>
        <strain evidence="2 3">NCTC11429</strain>
    </source>
</reference>
<dbReference type="STRING" id="1123265.GCA_000686625_03707"/>
<dbReference type="EMBL" id="LR590484">
    <property type="protein sequence ID" value="VTR51494.1"/>
    <property type="molecule type" value="Genomic_DNA"/>
</dbReference>
<dbReference type="AlphaFoldDB" id="A0A4U9W1I1"/>
<evidence type="ECO:0000313" key="3">
    <source>
        <dbReference type="Proteomes" id="UP000308196"/>
    </source>
</evidence>
<feature type="transmembrane region" description="Helical" evidence="1">
    <location>
        <begin position="84"/>
        <end position="103"/>
    </location>
</feature>
<accession>A0A4U9W1I1</accession>
<name>A0A4U9W1I1_9SPHI</name>
<dbReference type="Proteomes" id="UP000308196">
    <property type="component" value="Chromosome"/>
</dbReference>
<keyword evidence="1" id="KW-1133">Transmembrane helix</keyword>